<sequence length="410" mass="46202">MKPARVLILDRRHESVGGTNHYLDSLIPALTHAGCEVELGLNKDPNLQEFRSKISRHGVIIHDTPICERPPKYVGAWLDELIQQRDPQILHVNCHAADMRKAIIGMPNWNRLECARLFTMHGSIINETHSLATSMMRYAPFSYTRRALIERRTFLSFFDKCVSVSRKNIQTVAENLSIPSSHFQCIPNGVDTAHFQPKFSDHCESECDGRVIIGTCGRLSSEKRLDILVRAFGLLQSSHPRTRLHLIGAGPEEQNLRELVHSLGLTNLVEFKGEQDDVRPALRELDVFTVTSDNEGLPYALLEAMSTSLPSIVSAVNELPHVVRDGREGFTFQRGNVKDLAAKLSLLVSDSRMRTEFGDNARSRVIKNYSQAESLNKTIKFFLDHIPDPNTPPVPTSVRLFRNPKNGRND</sequence>
<dbReference type="InterPro" id="IPR028098">
    <property type="entry name" value="Glyco_trans_4-like_N"/>
</dbReference>
<evidence type="ECO:0000313" key="3">
    <source>
        <dbReference type="EMBL" id="EMI22390.1"/>
    </source>
</evidence>
<dbReference type="RefSeq" id="WP_008691420.1">
    <property type="nucleotide sequence ID" value="NZ_ANOG01000106.1"/>
</dbReference>
<dbReference type="Pfam" id="PF00534">
    <property type="entry name" value="Glycos_transf_1"/>
    <property type="match status" value="1"/>
</dbReference>
<dbReference type="Pfam" id="PF13439">
    <property type="entry name" value="Glyco_transf_4"/>
    <property type="match status" value="1"/>
</dbReference>
<proteinExistence type="predicted"/>
<reference evidence="3 4" key="1">
    <citation type="journal article" date="2013" name="Mar. Genomics">
        <title>Expression of sulfatases in Rhodopirellula baltica and the diversity of sulfatases in the genus Rhodopirellula.</title>
        <authorList>
            <person name="Wegner C.E."/>
            <person name="Richter-Heitmann T."/>
            <person name="Klindworth A."/>
            <person name="Klockow C."/>
            <person name="Richter M."/>
            <person name="Achstetter T."/>
            <person name="Glockner F.O."/>
            <person name="Harder J."/>
        </authorList>
    </citation>
    <scope>NUCLEOTIDE SEQUENCE [LARGE SCALE GENOMIC DNA]</scope>
    <source>
        <strain evidence="3 4">SM1</strain>
    </source>
</reference>
<comment type="caution">
    <text evidence="3">The sequence shown here is derived from an EMBL/GenBank/DDBJ whole genome shotgun (WGS) entry which is preliminary data.</text>
</comment>
<dbReference type="PATRIC" id="fig|1265738.3.peg.677"/>
<name>M5RSX5_9BACT</name>
<feature type="domain" description="Glycosyltransferase subfamily 4-like N-terminal" evidence="2">
    <location>
        <begin position="16"/>
        <end position="193"/>
    </location>
</feature>
<gene>
    <name evidence="3" type="ORF">RMSM_00679</name>
</gene>
<dbReference type="SUPFAM" id="SSF53756">
    <property type="entry name" value="UDP-Glycosyltransferase/glycogen phosphorylase"/>
    <property type="match status" value="1"/>
</dbReference>
<dbReference type="GO" id="GO:0016757">
    <property type="term" value="F:glycosyltransferase activity"/>
    <property type="evidence" value="ECO:0007669"/>
    <property type="project" value="InterPro"/>
</dbReference>
<protein>
    <submittedName>
        <fullName evidence="3">Group 1 glycosyl transferase</fullName>
    </submittedName>
</protein>
<dbReference type="EMBL" id="ANOG01000106">
    <property type="protein sequence ID" value="EMI22390.1"/>
    <property type="molecule type" value="Genomic_DNA"/>
</dbReference>
<dbReference type="CDD" id="cd03801">
    <property type="entry name" value="GT4_PimA-like"/>
    <property type="match status" value="1"/>
</dbReference>
<evidence type="ECO:0000259" key="2">
    <source>
        <dbReference type="Pfam" id="PF13439"/>
    </source>
</evidence>
<dbReference type="InterPro" id="IPR001296">
    <property type="entry name" value="Glyco_trans_1"/>
</dbReference>
<evidence type="ECO:0000259" key="1">
    <source>
        <dbReference type="Pfam" id="PF00534"/>
    </source>
</evidence>
<keyword evidence="3" id="KW-0808">Transferase</keyword>
<dbReference type="PANTHER" id="PTHR12526">
    <property type="entry name" value="GLYCOSYLTRANSFERASE"/>
    <property type="match status" value="1"/>
</dbReference>
<feature type="domain" description="Glycosyl transferase family 1" evidence="1">
    <location>
        <begin position="209"/>
        <end position="363"/>
    </location>
</feature>
<keyword evidence="4" id="KW-1185">Reference proteome</keyword>
<dbReference type="Proteomes" id="UP000011991">
    <property type="component" value="Unassembled WGS sequence"/>
</dbReference>
<dbReference type="AlphaFoldDB" id="M5RSX5"/>
<dbReference type="OrthoDB" id="232381at2"/>
<organism evidence="3 4">
    <name type="scientific">Rhodopirellula maiorica SM1</name>
    <dbReference type="NCBI Taxonomy" id="1265738"/>
    <lineage>
        <taxon>Bacteria</taxon>
        <taxon>Pseudomonadati</taxon>
        <taxon>Planctomycetota</taxon>
        <taxon>Planctomycetia</taxon>
        <taxon>Pirellulales</taxon>
        <taxon>Pirellulaceae</taxon>
        <taxon>Novipirellula</taxon>
    </lineage>
</organism>
<dbReference type="Gene3D" id="3.40.50.2000">
    <property type="entry name" value="Glycogen Phosphorylase B"/>
    <property type="match status" value="2"/>
</dbReference>
<accession>M5RSX5</accession>
<evidence type="ECO:0000313" key="4">
    <source>
        <dbReference type="Proteomes" id="UP000011991"/>
    </source>
</evidence>